<protein>
    <recommendedName>
        <fullName evidence="3">ADP-ribose pyrophosphatase YjhB, NUDIX family</fullName>
    </recommendedName>
</protein>
<dbReference type="InterPro" id="IPR015797">
    <property type="entry name" value="NUDIX_hydrolase-like_dom_sf"/>
</dbReference>
<proteinExistence type="predicted"/>
<dbReference type="SUPFAM" id="SSF55811">
    <property type="entry name" value="Nudix"/>
    <property type="match status" value="1"/>
</dbReference>
<dbReference type="Proteomes" id="UP000183315">
    <property type="component" value="Unassembled WGS sequence"/>
</dbReference>
<dbReference type="Gene3D" id="3.90.79.10">
    <property type="entry name" value="Nucleoside Triphosphate Pyrophosphohydrolase"/>
    <property type="match status" value="1"/>
</dbReference>
<organism evidence="1 2">
    <name type="scientific">Demequina mangrovi</name>
    <dbReference type="NCBI Taxonomy" id="1043493"/>
    <lineage>
        <taxon>Bacteria</taxon>
        <taxon>Bacillati</taxon>
        <taxon>Actinomycetota</taxon>
        <taxon>Actinomycetes</taxon>
        <taxon>Micrococcales</taxon>
        <taxon>Demequinaceae</taxon>
        <taxon>Demequina</taxon>
    </lineage>
</organism>
<dbReference type="eggNOG" id="COG1051">
    <property type="taxonomic scope" value="Bacteria"/>
</dbReference>
<dbReference type="InterPro" id="IPR032582">
    <property type="entry name" value="DUF4916"/>
</dbReference>
<evidence type="ECO:0000313" key="1">
    <source>
        <dbReference type="EMBL" id="SEJ31615.1"/>
    </source>
</evidence>
<dbReference type="STRING" id="1043493.SAMN05421637_1384"/>
<keyword evidence="2" id="KW-1185">Reference proteome</keyword>
<name>A0A1H6Y491_9MICO</name>
<gene>
    <name evidence="1" type="ORF">SAMN05421637_1384</name>
</gene>
<dbReference type="EMBL" id="FNZI01000003">
    <property type="protein sequence ID" value="SEJ31615.1"/>
    <property type="molecule type" value="Genomic_DNA"/>
</dbReference>
<dbReference type="Pfam" id="PF16262">
    <property type="entry name" value="DUF4916"/>
    <property type="match status" value="1"/>
</dbReference>
<dbReference type="OrthoDB" id="3266865at2"/>
<dbReference type="AlphaFoldDB" id="A0A1H6Y491"/>
<evidence type="ECO:0000313" key="2">
    <source>
        <dbReference type="Proteomes" id="UP000183315"/>
    </source>
</evidence>
<evidence type="ECO:0008006" key="3">
    <source>
        <dbReference type="Google" id="ProtNLM"/>
    </source>
</evidence>
<accession>A0A1H6Y491</accession>
<sequence length="180" mass="19626">MTDMAELPDEPTGWLSDRELEHVRSELPLVYVNVVPVRINPMGEVTEVGLLLRAFDGGISRAIVAGRVLYHERIRDAIVRNMEKDLGLAAMPQVPMSPTPLAVAEYFPTKGVTPFHDSRQHAVALVYVVAVEGHCEPQQGALDLTWLTPEEAASDEIASEMAGGQHVLLRQALAHCGALT</sequence>
<dbReference type="RefSeq" id="WP_143058924.1">
    <property type="nucleotide sequence ID" value="NZ_BBLU01000008.1"/>
</dbReference>
<reference evidence="2" key="1">
    <citation type="submission" date="2016-10" db="EMBL/GenBank/DDBJ databases">
        <authorList>
            <person name="Varghese N."/>
        </authorList>
    </citation>
    <scope>NUCLEOTIDE SEQUENCE [LARGE SCALE GENOMIC DNA]</scope>
    <source>
        <strain evidence="2">DSM 24868</strain>
    </source>
</reference>